<dbReference type="Pfam" id="PF01935">
    <property type="entry name" value="DUF87"/>
    <property type="match status" value="1"/>
</dbReference>
<comment type="caution">
    <text evidence="2">The sequence shown here is derived from an EMBL/GenBank/DDBJ whole genome shotgun (WGS) entry which is preliminary data.</text>
</comment>
<keyword evidence="3" id="KW-1185">Reference proteome</keyword>
<dbReference type="InterPro" id="IPR027417">
    <property type="entry name" value="P-loop_NTPase"/>
</dbReference>
<evidence type="ECO:0000313" key="3">
    <source>
        <dbReference type="Proteomes" id="UP001500021"/>
    </source>
</evidence>
<name>A0ABN1L4F1_9GAMM</name>
<feature type="domain" description="Helicase HerA central" evidence="1">
    <location>
        <begin position="146"/>
        <end position="386"/>
    </location>
</feature>
<dbReference type="InterPro" id="IPR002789">
    <property type="entry name" value="HerA_central"/>
</dbReference>
<sequence length="557" mass="62788">MITTLRSSELKFGCIKEVDGNSITVKADYLERELDGQTLFAEVGAYINCGGIHGNTICTVTKVQIIEVEKTIKTDKGLDIVSDEKKIVTLSLVGCAIDGKFHRGVKKLPTINCEVFFLTSDQVNKLIGIDLTEDKEHFCVTEEDDDNQTYLNLDKLMGRHTAILGTTGSGKSCTVASIIQSILNSYECPRILFFDIHNEYPAAFGFNSKSPSDFYQQKTNSISWNNFSLPYWFLDLEEFLGVYSLDRGSNQRAILKDHITSLKLKQATKNALKDIRISVDTPIFFDINILIKNIKTERDEQNDKGKPIKTATEQKTYTGIILKLESIFTDTRFSFLHKDILGETTIDEYFKVILGLGQDEKYLNILDLSGLPAEVRAVCVGVISRLCFDFKYWDLDPEDIPLNLVLEEAHTYIPEDSDAKFNICKERIERIAKEGRKYGLGLTVVTQRPSNVSTTVLSQCGTYIALRLTNDIDQNKIKRLLPDTLAGQVDFLPSLRDGEAFVTGDAINLPRKVQFKVPNPMPNSNDIKYHKSWKIGKSSDYSLLALISSWQKQDKSK</sequence>
<dbReference type="Proteomes" id="UP001500021">
    <property type="component" value="Unassembled WGS sequence"/>
</dbReference>
<dbReference type="RefSeq" id="WP_343815161.1">
    <property type="nucleotide sequence ID" value="NZ_BAAAFA010000002.1"/>
</dbReference>
<dbReference type="PANTHER" id="PTHR42957">
    <property type="entry name" value="HELICASE MJ1565-RELATED"/>
    <property type="match status" value="1"/>
</dbReference>
<organism evidence="2 3">
    <name type="scientific">Colwellia asteriadis</name>
    <dbReference type="NCBI Taxonomy" id="517723"/>
    <lineage>
        <taxon>Bacteria</taxon>
        <taxon>Pseudomonadati</taxon>
        <taxon>Pseudomonadota</taxon>
        <taxon>Gammaproteobacteria</taxon>
        <taxon>Alteromonadales</taxon>
        <taxon>Colwelliaceae</taxon>
        <taxon>Colwellia</taxon>
    </lineage>
</organism>
<dbReference type="EMBL" id="BAAAFA010000002">
    <property type="protein sequence ID" value="GAA0812897.1"/>
    <property type="molecule type" value="Genomic_DNA"/>
</dbReference>
<accession>A0ABN1L4F1</accession>
<gene>
    <name evidence="2" type="ORF">GCM10009111_07470</name>
</gene>
<keyword evidence="2" id="KW-0067">ATP-binding</keyword>
<proteinExistence type="predicted"/>
<keyword evidence="2" id="KW-0547">Nucleotide-binding</keyword>
<reference evidence="2 3" key="1">
    <citation type="journal article" date="2019" name="Int. J. Syst. Evol. Microbiol.">
        <title>The Global Catalogue of Microorganisms (GCM) 10K type strain sequencing project: providing services to taxonomists for standard genome sequencing and annotation.</title>
        <authorList>
            <consortium name="The Broad Institute Genomics Platform"/>
            <consortium name="The Broad Institute Genome Sequencing Center for Infectious Disease"/>
            <person name="Wu L."/>
            <person name="Ma J."/>
        </authorList>
    </citation>
    <scope>NUCLEOTIDE SEQUENCE [LARGE SCALE GENOMIC DNA]</scope>
    <source>
        <strain evidence="2 3">JCM 15608</strain>
    </source>
</reference>
<dbReference type="GO" id="GO:0005524">
    <property type="term" value="F:ATP binding"/>
    <property type="evidence" value="ECO:0007669"/>
    <property type="project" value="UniProtKB-KW"/>
</dbReference>
<dbReference type="PANTHER" id="PTHR42957:SF1">
    <property type="entry name" value="HELICASE MJ1565-RELATED"/>
    <property type="match status" value="1"/>
</dbReference>
<dbReference type="Gene3D" id="3.40.50.300">
    <property type="entry name" value="P-loop containing nucleotide triphosphate hydrolases"/>
    <property type="match status" value="2"/>
</dbReference>
<evidence type="ECO:0000259" key="1">
    <source>
        <dbReference type="Pfam" id="PF01935"/>
    </source>
</evidence>
<evidence type="ECO:0000313" key="2">
    <source>
        <dbReference type="EMBL" id="GAA0812897.1"/>
    </source>
</evidence>
<dbReference type="InterPro" id="IPR008571">
    <property type="entry name" value="HerA-like"/>
</dbReference>
<protein>
    <submittedName>
        <fullName evidence="2">ATP-binding protein</fullName>
    </submittedName>
</protein>
<dbReference type="SUPFAM" id="SSF52540">
    <property type="entry name" value="P-loop containing nucleoside triphosphate hydrolases"/>
    <property type="match status" value="1"/>
</dbReference>